<name>A0A0L7QWM4_9HYME</name>
<sequence>MGVLTASPEAGDASGNIIPPIEKSTATFGNSSKSFMSTISEGNMTNPNALISASNCNSTNIMNKDKYRHMILMENDVDEMSTSTIYDRCQFPYYRSNRNGDRYSDAVLVKDVGVSCLLLNQNISEIPVPKTKTLVTAKHVIASQYIDSKDNLCLKLRLFSNAGTQCATQQMVKNSDNILFKDISKKLYDYRDHPKRCNPIIFTNWKEISKSKQAKNKTSVTSNALQKMEIAKNKILQEKFLKHNTINNTPDTKFHTTLNPLLNVKAINYYEIVLDILNNISVHIVEASTEQIKLKVPLEGGSMKFTLNLSIGKSKDFWEIVTKPLCISSMEIIRQHEFLIDLIKKKDEEIAEYKAEGAELIRKNIETKTFTEEQLKINIPSPNVLDYTNAFQRMIDFYNKLNLDKCNTTFTELTSNSNNCDEMGKTEQNITIPIEDNDKNACKDVVNKDISMQGKTKALHSKNKDQSKSASNKEVPNQKTRTANMVYRPIKKLKKGLHNSIL</sequence>
<dbReference type="OrthoDB" id="2155935at2759"/>
<keyword evidence="6" id="KW-0175">Coiled coil</keyword>
<dbReference type="PANTHER" id="PTHR32235:SF1">
    <property type="entry name" value="NON-HOMOLOGOUS END-JOINING FACTOR 1"/>
    <property type="match status" value="1"/>
</dbReference>
<gene>
    <name evidence="8" type="ORF">WH47_02461</name>
</gene>
<dbReference type="STRING" id="597456.A0A0L7QWM4"/>
<evidence type="ECO:0000256" key="4">
    <source>
        <dbReference type="ARBA" id="ARBA00023242"/>
    </source>
</evidence>
<dbReference type="Proteomes" id="UP000053825">
    <property type="component" value="Unassembled WGS sequence"/>
</dbReference>
<evidence type="ECO:0000256" key="1">
    <source>
        <dbReference type="ARBA" id="ARBA00004123"/>
    </source>
</evidence>
<protein>
    <recommendedName>
        <fullName evidence="10">Non-homologous end-joining factor 1</fullName>
    </recommendedName>
</protein>
<comment type="subcellular location">
    <subcellularLocation>
        <location evidence="1">Nucleus</location>
    </subcellularLocation>
</comment>
<keyword evidence="2" id="KW-0227">DNA damage</keyword>
<organism evidence="8 9">
    <name type="scientific">Habropoda laboriosa</name>
    <dbReference type="NCBI Taxonomy" id="597456"/>
    <lineage>
        <taxon>Eukaryota</taxon>
        <taxon>Metazoa</taxon>
        <taxon>Ecdysozoa</taxon>
        <taxon>Arthropoda</taxon>
        <taxon>Hexapoda</taxon>
        <taxon>Insecta</taxon>
        <taxon>Pterygota</taxon>
        <taxon>Neoptera</taxon>
        <taxon>Endopterygota</taxon>
        <taxon>Hymenoptera</taxon>
        <taxon>Apocrita</taxon>
        <taxon>Aculeata</taxon>
        <taxon>Apoidea</taxon>
        <taxon>Anthophila</taxon>
        <taxon>Apidae</taxon>
        <taxon>Habropoda</taxon>
    </lineage>
</organism>
<keyword evidence="9" id="KW-1185">Reference proteome</keyword>
<evidence type="ECO:0000256" key="7">
    <source>
        <dbReference type="SAM" id="MobiDB-lite"/>
    </source>
</evidence>
<dbReference type="GO" id="GO:0032807">
    <property type="term" value="C:DNA ligase IV complex"/>
    <property type="evidence" value="ECO:0007669"/>
    <property type="project" value="TreeGrafter"/>
</dbReference>
<reference evidence="8 9" key="1">
    <citation type="submission" date="2015-07" db="EMBL/GenBank/DDBJ databases">
        <title>The genome of Habropoda laboriosa.</title>
        <authorList>
            <person name="Pan H."/>
            <person name="Kapheim K."/>
        </authorList>
    </citation>
    <scope>NUCLEOTIDE SEQUENCE [LARGE SCALE GENOMIC DNA]</scope>
    <source>
        <strain evidence="8">0110345459</strain>
    </source>
</reference>
<accession>A0A0L7QWM4</accession>
<dbReference type="EMBL" id="KQ414710">
    <property type="protein sequence ID" value="KOC63012.1"/>
    <property type="molecule type" value="Genomic_DNA"/>
</dbReference>
<keyword evidence="4" id="KW-0539">Nucleus</keyword>
<dbReference type="InterPro" id="IPR052287">
    <property type="entry name" value="NHEJ_factor"/>
</dbReference>
<evidence type="ECO:0000256" key="5">
    <source>
        <dbReference type="ARBA" id="ARBA00025747"/>
    </source>
</evidence>
<dbReference type="Gene3D" id="1.10.287.450">
    <property type="entry name" value="Helix hairpin bin"/>
    <property type="match status" value="1"/>
</dbReference>
<comment type="similarity">
    <text evidence="5">Belongs to the XRCC4-XLF family. XLF subfamily.</text>
</comment>
<feature type="region of interest" description="Disordered" evidence="7">
    <location>
        <begin position="1"/>
        <end position="21"/>
    </location>
</feature>
<feature type="compositionally biased region" description="Polar residues" evidence="7">
    <location>
        <begin position="468"/>
        <end position="482"/>
    </location>
</feature>
<proteinExistence type="inferred from homology"/>
<evidence type="ECO:0000256" key="2">
    <source>
        <dbReference type="ARBA" id="ARBA00022763"/>
    </source>
</evidence>
<dbReference type="PANTHER" id="PTHR32235">
    <property type="entry name" value="NON-HOMOLOGOUS END-JOINING FACTOR 1"/>
    <property type="match status" value="1"/>
</dbReference>
<feature type="coiled-coil region" evidence="6">
    <location>
        <begin position="336"/>
        <end position="363"/>
    </location>
</feature>
<dbReference type="AlphaFoldDB" id="A0A0L7QWM4"/>
<evidence type="ECO:0000256" key="3">
    <source>
        <dbReference type="ARBA" id="ARBA00023204"/>
    </source>
</evidence>
<evidence type="ECO:0000256" key="6">
    <source>
        <dbReference type="SAM" id="Coils"/>
    </source>
</evidence>
<feature type="region of interest" description="Disordered" evidence="7">
    <location>
        <begin position="453"/>
        <end position="482"/>
    </location>
</feature>
<evidence type="ECO:0008006" key="10">
    <source>
        <dbReference type="Google" id="ProtNLM"/>
    </source>
</evidence>
<dbReference type="GO" id="GO:0045027">
    <property type="term" value="F:DNA end binding"/>
    <property type="evidence" value="ECO:0007669"/>
    <property type="project" value="TreeGrafter"/>
</dbReference>
<keyword evidence="3" id="KW-0234">DNA repair</keyword>
<evidence type="ECO:0000313" key="8">
    <source>
        <dbReference type="EMBL" id="KOC63012.1"/>
    </source>
</evidence>
<dbReference type="GO" id="GO:0006303">
    <property type="term" value="P:double-strand break repair via nonhomologous end joining"/>
    <property type="evidence" value="ECO:0007669"/>
    <property type="project" value="TreeGrafter"/>
</dbReference>
<evidence type="ECO:0000313" key="9">
    <source>
        <dbReference type="Proteomes" id="UP000053825"/>
    </source>
</evidence>